<dbReference type="InterPro" id="IPR034505">
    <property type="entry name" value="Coproporphyrinogen-III_oxidase"/>
</dbReference>
<dbReference type="SFLD" id="SFLDG01082">
    <property type="entry name" value="B12-binding_domain_containing"/>
    <property type="match status" value="1"/>
</dbReference>
<keyword evidence="2" id="KW-0143">Chaperone</keyword>
<proteinExistence type="inferred from homology"/>
<dbReference type="RefSeq" id="WP_198322190.1">
    <property type="nucleotide sequence ID" value="NZ_CP104311.1"/>
</dbReference>
<keyword evidence="2" id="KW-0963">Cytoplasm</keyword>
<feature type="domain" description="Radical SAM core" evidence="3">
    <location>
        <begin position="1"/>
        <end position="234"/>
    </location>
</feature>
<dbReference type="SFLD" id="SFLDF00288">
    <property type="entry name" value="HemN-like__clustered_with_nucl"/>
    <property type="match status" value="1"/>
</dbReference>
<reference evidence="4 5" key="1">
    <citation type="submission" date="2022-09" db="EMBL/GenBank/DDBJ databases">
        <authorList>
            <person name="Giprobiosintez L."/>
        </authorList>
    </citation>
    <scope>NUCLEOTIDE SEQUENCE [LARGE SCALE GENOMIC DNA]</scope>
    <source>
        <strain evidence="5">VKPM-B-12549 (GBS-15)</strain>
    </source>
</reference>
<dbReference type="SFLD" id="SFLDG01065">
    <property type="entry name" value="anaerobic_coproporphyrinogen-I"/>
    <property type="match status" value="1"/>
</dbReference>
<dbReference type="NCBIfam" id="TIGR00539">
    <property type="entry name" value="hemN_rel"/>
    <property type="match status" value="1"/>
</dbReference>
<evidence type="ECO:0000256" key="1">
    <source>
        <dbReference type="ARBA" id="ARBA00006100"/>
    </source>
</evidence>
<comment type="subcellular location">
    <subcellularLocation>
        <location evidence="2">Cytoplasm</location>
    </subcellularLocation>
</comment>
<dbReference type="SFLD" id="SFLDF00562">
    <property type="entry name" value="HemN-like__clustered_with_heat"/>
    <property type="match status" value="1"/>
</dbReference>
<evidence type="ECO:0000256" key="2">
    <source>
        <dbReference type="RuleBase" id="RU364116"/>
    </source>
</evidence>
<protein>
    <recommendedName>
        <fullName evidence="2">Heme chaperone HemW</fullName>
    </recommendedName>
</protein>
<dbReference type="Proteomes" id="UP001359308">
    <property type="component" value="Chromosome"/>
</dbReference>
<keyword evidence="2" id="KW-0949">S-adenosyl-L-methionine</keyword>
<dbReference type="InterPro" id="IPR006638">
    <property type="entry name" value="Elp3/MiaA/NifB-like_rSAM"/>
</dbReference>
<accession>A0ABZ2F8H7</accession>
<dbReference type="Pfam" id="PF04055">
    <property type="entry name" value="Radical_SAM"/>
    <property type="match status" value="1"/>
</dbReference>
<keyword evidence="2" id="KW-0349">Heme</keyword>
<comment type="function">
    <text evidence="2">Probably acts as a heme chaperone, transferring heme to an unknown acceptor. Binds one molecule of heme per monomer, possibly covalently. Binds 1 [4Fe-4S] cluster. The cluster is coordinated with 3 cysteines and an exchangeable S-adenosyl-L-methionine.</text>
</comment>
<dbReference type="SMART" id="SM00729">
    <property type="entry name" value="Elp3"/>
    <property type="match status" value="1"/>
</dbReference>
<evidence type="ECO:0000313" key="4">
    <source>
        <dbReference type="EMBL" id="WWF03060.1"/>
    </source>
</evidence>
<sequence length="380" mass="42055">MLKPPPLGLYVHVPWCVRKCPYCDFNSHRLERILPERDYIAALLNDLALDAPRVRGRRIESVFIGGGTPSLLSAEAVGLLLEGVRSRTALARDAEITLEANPGTAETAKFKGFREAGVNRLSLGVQSFDDAKLTALGRIHDGRAAVEAAAMAREAGFINVNIDLMFGLPGQTIAEAKRDVETAIAQRPTHVSYYQLTLEPNTLFHRFPPALPEADAVWDIQRAGQALLAKAGYDHYEISAYARDGFCCRHNVNYWRFGDYLGLGAGAHGKITDLASGRITRLWKTRHPARYLETQKPGGEHVVDDASLPFEFLMNQLRLKEGFELASFTESTGLNPCALEPALSECLQEGLLERHGDVIRCSNRGWNFLDDVLQRFLPSA</sequence>
<dbReference type="InterPro" id="IPR007197">
    <property type="entry name" value="rSAM"/>
</dbReference>
<organism evidence="4 5">
    <name type="scientific">Methylococcus capsulatus</name>
    <dbReference type="NCBI Taxonomy" id="414"/>
    <lineage>
        <taxon>Bacteria</taxon>
        <taxon>Pseudomonadati</taxon>
        <taxon>Pseudomonadota</taxon>
        <taxon>Gammaproteobacteria</taxon>
        <taxon>Methylococcales</taxon>
        <taxon>Methylococcaceae</taxon>
        <taxon>Methylococcus</taxon>
    </lineage>
</organism>
<dbReference type="InterPro" id="IPR058240">
    <property type="entry name" value="rSAM_sf"/>
</dbReference>
<keyword evidence="2" id="KW-0411">Iron-sulfur</keyword>
<name>A0ABZ2F8H7_METCP</name>
<dbReference type="PANTHER" id="PTHR13932:SF5">
    <property type="entry name" value="RADICAL S-ADENOSYL METHIONINE DOMAIN-CONTAINING PROTEIN 1, MITOCHONDRIAL"/>
    <property type="match status" value="1"/>
</dbReference>
<evidence type="ECO:0000313" key="5">
    <source>
        <dbReference type="Proteomes" id="UP001359308"/>
    </source>
</evidence>
<dbReference type="PROSITE" id="PS51918">
    <property type="entry name" value="RADICAL_SAM"/>
    <property type="match status" value="1"/>
</dbReference>
<keyword evidence="5" id="KW-1185">Reference proteome</keyword>
<dbReference type="CDD" id="cd01335">
    <property type="entry name" value="Radical_SAM"/>
    <property type="match status" value="1"/>
</dbReference>
<dbReference type="EMBL" id="CP104311">
    <property type="protein sequence ID" value="WWF03060.1"/>
    <property type="molecule type" value="Genomic_DNA"/>
</dbReference>
<dbReference type="PANTHER" id="PTHR13932">
    <property type="entry name" value="COPROPORPHYRINIGEN III OXIDASE"/>
    <property type="match status" value="1"/>
</dbReference>
<dbReference type="Gene3D" id="3.30.750.200">
    <property type="match status" value="1"/>
</dbReference>
<comment type="similarity">
    <text evidence="1">Belongs to the anaerobic coproporphyrinogen-III oxidase family. HemW subfamily.</text>
</comment>
<keyword evidence="2" id="KW-0408">Iron</keyword>
<dbReference type="Pfam" id="PF06969">
    <property type="entry name" value="HemN_C"/>
    <property type="match status" value="1"/>
</dbReference>
<dbReference type="SFLD" id="SFLDS00029">
    <property type="entry name" value="Radical_SAM"/>
    <property type="match status" value="1"/>
</dbReference>
<dbReference type="InterPro" id="IPR004559">
    <property type="entry name" value="HemW-like"/>
</dbReference>
<dbReference type="InterPro" id="IPR010723">
    <property type="entry name" value="HemN_C"/>
</dbReference>
<keyword evidence="2" id="KW-0479">Metal-binding</keyword>
<dbReference type="SUPFAM" id="SSF102114">
    <property type="entry name" value="Radical SAM enzymes"/>
    <property type="match status" value="1"/>
</dbReference>
<keyword evidence="2" id="KW-0004">4Fe-4S</keyword>
<gene>
    <name evidence="4" type="primary">hemW</name>
    <name evidence="4" type="ORF">N4J17_05420</name>
</gene>
<evidence type="ECO:0000259" key="3">
    <source>
        <dbReference type="PROSITE" id="PS51918"/>
    </source>
</evidence>